<feature type="transmembrane region" description="Helical" evidence="5">
    <location>
        <begin position="40"/>
        <end position="63"/>
    </location>
</feature>
<keyword evidence="7" id="KW-1185">Reference proteome</keyword>
<organism evidence="6 7">
    <name type="scientific">Rhabdobacter roseus</name>
    <dbReference type="NCBI Taxonomy" id="1655419"/>
    <lineage>
        <taxon>Bacteria</taxon>
        <taxon>Pseudomonadati</taxon>
        <taxon>Bacteroidota</taxon>
        <taxon>Cytophagia</taxon>
        <taxon>Cytophagales</taxon>
        <taxon>Cytophagaceae</taxon>
        <taxon>Rhabdobacter</taxon>
    </lineage>
</organism>
<feature type="transmembrane region" description="Helical" evidence="5">
    <location>
        <begin position="232"/>
        <end position="254"/>
    </location>
</feature>
<evidence type="ECO:0000313" key="6">
    <source>
        <dbReference type="EMBL" id="MBB5284129.1"/>
    </source>
</evidence>
<dbReference type="RefSeq" id="WP_184174089.1">
    <property type="nucleotide sequence ID" value="NZ_JACHGF010000003.1"/>
</dbReference>
<dbReference type="Proteomes" id="UP000557307">
    <property type="component" value="Unassembled WGS sequence"/>
</dbReference>
<dbReference type="PANTHER" id="PTHR10361">
    <property type="entry name" value="SODIUM-BILE ACID COTRANSPORTER"/>
    <property type="match status" value="1"/>
</dbReference>
<sequence>MQSNVLTELFLPLALALIMLGMGLSLVTADFKRIVLYPKAVALGILNQIVLLPIIAWLIVLAFGLSNELAVGIIILAACPGGPTSNLIAHLSRGDTALSITLTVVSSAIAVFTIPFLVNLAILHFIPDGQEQVLPIFKTIVSVIIITIIPVALGMGIRSRFPAFAARLERPVRILSAVFLFLIIGAALAKEKENLGEFFRLAGPATLLLNLLTMGVGYGTARLGQLSTKQSLTIAIESGIQNGTLGIAIASTLLQNAAMSVPSAIYSLLMFLTSIGIILLGNKIIDQKIPSGAA</sequence>
<dbReference type="GO" id="GO:0016020">
    <property type="term" value="C:membrane"/>
    <property type="evidence" value="ECO:0007669"/>
    <property type="project" value="UniProtKB-SubCell"/>
</dbReference>
<feature type="transmembrane region" description="Helical" evidence="5">
    <location>
        <begin position="6"/>
        <end position="28"/>
    </location>
</feature>
<dbReference type="Pfam" id="PF01758">
    <property type="entry name" value="SBF"/>
    <property type="match status" value="1"/>
</dbReference>
<evidence type="ECO:0000256" key="4">
    <source>
        <dbReference type="ARBA" id="ARBA00023136"/>
    </source>
</evidence>
<dbReference type="PANTHER" id="PTHR10361:SF24">
    <property type="entry name" value="P3 PROTEIN"/>
    <property type="match status" value="1"/>
</dbReference>
<evidence type="ECO:0000256" key="3">
    <source>
        <dbReference type="ARBA" id="ARBA00022989"/>
    </source>
</evidence>
<evidence type="ECO:0000256" key="2">
    <source>
        <dbReference type="ARBA" id="ARBA00022692"/>
    </source>
</evidence>
<feature type="transmembrane region" description="Helical" evidence="5">
    <location>
        <begin position="172"/>
        <end position="189"/>
    </location>
</feature>
<protein>
    <submittedName>
        <fullName evidence="6">BASS family bile acid:Na+ symporter</fullName>
    </submittedName>
</protein>
<feature type="transmembrane region" description="Helical" evidence="5">
    <location>
        <begin position="100"/>
        <end position="126"/>
    </location>
</feature>
<keyword evidence="4 5" id="KW-0472">Membrane</keyword>
<feature type="transmembrane region" description="Helical" evidence="5">
    <location>
        <begin position="69"/>
        <end position="88"/>
    </location>
</feature>
<evidence type="ECO:0000256" key="5">
    <source>
        <dbReference type="SAM" id="Phobius"/>
    </source>
</evidence>
<feature type="transmembrane region" description="Helical" evidence="5">
    <location>
        <begin position="201"/>
        <end position="220"/>
    </location>
</feature>
<reference evidence="6 7" key="1">
    <citation type="submission" date="2020-08" db="EMBL/GenBank/DDBJ databases">
        <title>Genomic Encyclopedia of Type Strains, Phase IV (KMG-IV): sequencing the most valuable type-strain genomes for metagenomic binning, comparative biology and taxonomic classification.</title>
        <authorList>
            <person name="Goeker M."/>
        </authorList>
    </citation>
    <scope>NUCLEOTIDE SEQUENCE [LARGE SCALE GENOMIC DNA]</scope>
    <source>
        <strain evidence="6 7">DSM 105074</strain>
    </source>
</reference>
<feature type="transmembrane region" description="Helical" evidence="5">
    <location>
        <begin position="260"/>
        <end position="281"/>
    </location>
</feature>
<keyword evidence="3 5" id="KW-1133">Transmembrane helix</keyword>
<dbReference type="InterPro" id="IPR002657">
    <property type="entry name" value="BilAc:Na_symport/Acr3"/>
</dbReference>
<accession>A0A840TWW0</accession>
<dbReference type="InterPro" id="IPR004710">
    <property type="entry name" value="Bilac:Na_transpt"/>
</dbReference>
<feature type="transmembrane region" description="Helical" evidence="5">
    <location>
        <begin position="132"/>
        <end position="152"/>
    </location>
</feature>
<dbReference type="InterPro" id="IPR038770">
    <property type="entry name" value="Na+/solute_symporter_sf"/>
</dbReference>
<keyword evidence="2 5" id="KW-0812">Transmembrane</keyword>
<gene>
    <name evidence="6" type="ORF">HNQ92_002272</name>
</gene>
<dbReference type="EMBL" id="JACHGF010000003">
    <property type="protein sequence ID" value="MBB5284129.1"/>
    <property type="molecule type" value="Genomic_DNA"/>
</dbReference>
<evidence type="ECO:0000256" key="1">
    <source>
        <dbReference type="ARBA" id="ARBA00004141"/>
    </source>
</evidence>
<proteinExistence type="predicted"/>
<dbReference type="Gene3D" id="1.20.1530.20">
    <property type="match status" value="1"/>
</dbReference>
<evidence type="ECO:0000313" key="7">
    <source>
        <dbReference type="Proteomes" id="UP000557307"/>
    </source>
</evidence>
<comment type="subcellular location">
    <subcellularLocation>
        <location evidence="1">Membrane</location>
        <topology evidence="1">Multi-pass membrane protein</topology>
    </subcellularLocation>
</comment>
<comment type="caution">
    <text evidence="6">The sequence shown here is derived from an EMBL/GenBank/DDBJ whole genome shotgun (WGS) entry which is preliminary data.</text>
</comment>
<name>A0A840TWW0_9BACT</name>
<dbReference type="AlphaFoldDB" id="A0A840TWW0"/>